<feature type="domain" description="Helicase C-terminal" evidence="5">
    <location>
        <begin position="146"/>
        <end position="297"/>
    </location>
</feature>
<evidence type="ECO:0000313" key="7">
    <source>
        <dbReference type="Proteomes" id="UP000011064"/>
    </source>
</evidence>
<evidence type="ECO:0000259" key="4">
    <source>
        <dbReference type="PROSITE" id="PS51192"/>
    </source>
</evidence>
<dbReference type="VEuPathDB" id="FungiDB:GMDG_08625"/>
<dbReference type="SUPFAM" id="SSF52540">
    <property type="entry name" value="P-loop containing nucleoside triphosphate hydrolases"/>
    <property type="match status" value="1"/>
</dbReference>
<dbReference type="STRING" id="658429.L8G8D1"/>
<dbReference type="GO" id="GO:0005737">
    <property type="term" value="C:cytoplasm"/>
    <property type="evidence" value="ECO:0007669"/>
    <property type="project" value="TreeGrafter"/>
</dbReference>
<comment type="similarity">
    <text evidence="1">Belongs to the helicase family. RecQ subfamily.</text>
</comment>
<dbReference type="InParanoid" id="L8G8D1"/>
<evidence type="ECO:0000256" key="1">
    <source>
        <dbReference type="ARBA" id="ARBA00005446"/>
    </source>
</evidence>
<dbReference type="GO" id="GO:0000724">
    <property type="term" value="P:double-strand break repair via homologous recombination"/>
    <property type="evidence" value="ECO:0007669"/>
    <property type="project" value="TreeGrafter"/>
</dbReference>
<gene>
    <name evidence="6" type="ORF">GMDG_08625</name>
</gene>
<dbReference type="InterPro" id="IPR027417">
    <property type="entry name" value="P-loop_NTPase"/>
</dbReference>
<dbReference type="OrthoDB" id="3443727at2759"/>
<comment type="catalytic activity">
    <reaction evidence="2">
        <text>Couples ATP hydrolysis with the unwinding of duplex DNA by translocating in the 3'-5' direction.</text>
        <dbReference type="EC" id="5.6.2.4"/>
    </reaction>
</comment>
<dbReference type="GO" id="GO:0009378">
    <property type="term" value="F:four-way junction helicase activity"/>
    <property type="evidence" value="ECO:0007669"/>
    <property type="project" value="TreeGrafter"/>
</dbReference>
<proteinExistence type="inferred from homology"/>
<dbReference type="Proteomes" id="UP000011064">
    <property type="component" value="Unassembled WGS sequence"/>
</dbReference>
<evidence type="ECO:0000256" key="3">
    <source>
        <dbReference type="ARBA" id="ARBA00034808"/>
    </source>
</evidence>
<dbReference type="Pfam" id="PF00271">
    <property type="entry name" value="Helicase_C"/>
    <property type="match status" value="1"/>
</dbReference>
<dbReference type="PANTHER" id="PTHR13710:SF154">
    <property type="entry name" value="RECQ HELICASE, PUTATIVE (AFU_ORTHOLOGUE AFUA_6G14720)-RELATED"/>
    <property type="match status" value="1"/>
</dbReference>
<dbReference type="EMBL" id="GL573636">
    <property type="protein sequence ID" value="ELR08276.1"/>
    <property type="molecule type" value="Genomic_DNA"/>
</dbReference>
<dbReference type="Gene3D" id="3.40.50.300">
    <property type="entry name" value="P-loop containing nucleotide triphosphate hydrolases"/>
    <property type="match status" value="2"/>
</dbReference>
<evidence type="ECO:0000256" key="2">
    <source>
        <dbReference type="ARBA" id="ARBA00034617"/>
    </source>
</evidence>
<dbReference type="AlphaFoldDB" id="L8G8D1"/>
<dbReference type="EC" id="5.6.2.4" evidence="3"/>
<reference evidence="7" key="1">
    <citation type="submission" date="2010-09" db="EMBL/GenBank/DDBJ databases">
        <title>The genome sequence of Geomyces destructans 20631-21.</title>
        <authorList>
            <consortium name="The Broad Institute Genome Sequencing Platform"/>
            <person name="Cuomo C.A."/>
            <person name="Blehert D.S."/>
            <person name="Lorch J.M."/>
            <person name="Young S.K."/>
            <person name="Zeng Q."/>
            <person name="Gargeya S."/>
            <person name="Fitzgerald M."/>
            <person name="Haas B."/>
            <person name="Abouelleil A."/>
            <person name="Alvarado L."/>
            <person name="Arachchi H.M."/>
            <person name="Berlin A."/>
            <person name="Brown A."/>
            <person name="Chapman S.B."/>
            <person name="Chen Z."/>
            <person name="Dunbar C."/>
            <person name="Freedman E."/>
            <person name="Gearin G."/>
            <person name="Gellesch M."/>
            <person name="Goldberg J."/>
            <person name="Griggs A."/>
            <person name="Gujja S."/>
            <person name="Heiman D."/>
            <person name="Howarth C."/>
            <person name="Larson L."/>
            <person name="Lui A."/>
            <person name="MacDonald P.J.P."/>
            <person name="Montmayeur A."/>
            <person name="Murphy C."/>
            <person name="Neiman D."/>
            <person name="Pearson M."/>
            <person name="Priest M."/>
            <person name="Roberts A."/>
            <person name="Saif S."/>
            <person name="Shea T."/>
            <person name="Shenoy N."/>
            <person name="Sisk P."/>
            <person name="Stolte C."/>
            <person name="Sykes S."/>
            <person name="Wortman J."/>
            <person name="Nusbaum C."/>
            <person name="Birren B."/>
        </authorList>
    </citation>
    <scope>NUCLEOTIDE SEQUENCE [LARGE SCALE GENOMIC DNA]</scope>
    <source>
        <strain evidence="7">ATCC MYA-4855 / 20631-21</strain>
    </source>
</reference>
<feature type="non-terminal residue" evidence="6">
    <location>
        <position position="488"/>
    </location>
</feature>
<dbReference type="PROSITE" id="PS51194">
    <property type="entry name" value="HELICASE_CTER"/>
    <property type="match status" value="1"/>
</dbReference>
<dbReference type="PANTHER" id="PTHR13710">
    <property type="entry name" value="DNA HELICASE RECQ FAMILY MEMBER"/>
    <property type="match status" value="1"/>
</dbReference>
<dbReference type="GO" id="GO:0043138">
    <property type="term" value="F:3'-5' DNA helicase activity"/>
    <property type="evidence" value="ECO:0007669"/>
    <property type="project" value="UniProtKB-EC"/>
</dbReference>
<dbReference type="HOGENOM" id="CLU_559702_0_0_1"/>
<protein>
    <recommendedName>
        <fullName evidence="3">DNA 3'-5' helicase</fullName>
        <ecNumber evidence="3">5.6.2.4</ecNumber>
    </recommendedName>
</protein>
<dbReference type="InterPro" id="IPR001650">
    <property type="entry name" value="Helicase_C-like"/>
</dbReference>
<name>L8G8D1_PSED2</name>
<dbReference type="InterPro" id="IPR014001">
    <property type="entry name" value="Helicase_ATP-bd"/>
</dbReference>
<dbReference type="PROSITE" id="PS51192">
    <property type="entry name" value="HELICASE_ATP_BIND_1"/>
    <property type="match status" value="1"/>
</dbReference>
<organism evidence="6 7">
    <name type="scientific">Pseudogymnoascus destructans (strain ATCC MYA-4855 / 20631-21)</name>
    <name type="common">Bat white-nose syndrome fungus</name>
    <name type="synonym">Geomyces destructans</name>
    <dbReference type="NCBI Taxonomy" id="658429"/>
    <lineage>
        <taxon>Eukaryota</taxon>
        <taxon>Fungi</taxon>
        <taxon>Dikarya</taxon>
        <taxon>Ascomycota</taxon>
        <taxon>Pezizomycotina</taxon>
        <taxon>Leotiomycetes</taxon>
        <taxon>Thelebolales</taxon>
        <taxon>Thelebolaceae</taxon>
        <taxon>Pseudogymnoascus</taxon>
    </lineage>
</organism>
<keyword evidence="7" id="KW-1185">Reference proteome</keyword>
<sequence length="488" mass="55567">MRRAGAFNVPCSIYEGGQKGRGSKDSNLTLVSIESIVSEDFVFYLQSLIEDGRLDRIVVDECHLLLSSSNYRSIMYRFVEILLLPAQFVFLTGTLPFSYEVELKETLKLESLSVIRAPTSRGDISYNTRVYSSLSKEDHVEEVRSYVESYRLKLRGLSDKILIFCPTISSIVEMGDAISCPVYYSSLKGKEEVLQDFLQEDSLYSRVLVSSSALEEGLDYSSIRLVVYKDSSYSFLSFLQGSGRGGRDGKKSASMFFYSKGEEEDRASDSLDRSTLRKYLREGVCKRRVIASFLDNTFIDKCSKEEEPCSCCLSRQQTFSSTISAIKSSSMYVERNREEFKARIKELSSSCIYCSLLQKPLGHITFECPLSKEINKAEWPIACSIKDRKKMLLKDDSCCFSCFLPTTICSTIKREQRGVLACYNLKFVTRVISLFWHKQEELGIKERFAITSTPKHYNSFLPIFFTKVFLKDLDTEGILGVKVLLELL</sequence>
<feature type="domain" description="Helicase ATP-binding" evidence="4">
    <location>
        <begin position="1"/>
        <end position="113"/>
    </location>
</feature>
<evidence type="ECO:0000259" key="5">
    <source>
        <dbReference type="PROSITE" id="PS51194"/>
    </source>
</evidence>
<accession>L8G8D1</accession>
<dbReference type="GO" id="GO:0005694">
    <property type="term" value="C:chromosome"/>
    <property type="evidence" value="ECO:0007669"/>
    <property type="project" value="TreeGrafter"/>
</dbReference>
<evidence type="ECO:0000313" key="6">
    <source>
        <dbReference type="EMBL" id="ELR08276.1"/>
    </source>
</evidence>
<dbReference type="SMART" id="SM00490">
    <property type="entry name" value="HELICc"/>
    <property type="match status" value="1"/>
</dbReference>